<dbReference type="GeneID" id="24129060"/>
<sequence>MQTRSRARCAKELVLPPETQVHIQINIITTPSSPTYHYYTRSRATTTTITSLPPASSAKTLRRQRRRSAAKKKALVTAAASETKEASPETSLVPANKPAVIEPEPKNGDEAADRRSPPSPRPRKRRCID</sequence>
<keyword evidence="3" id="KW-1185">Reference proteome</keyword>
<dbReference type="RefSeq" id="XP_012200929.1">
    <property type="nucleotide sequence ID" value="XM_012345539.1"/>
</dbReference>
<reference evidence="2 3" key="1">
    <citation type="journal article" date="2013" name="PLoS Genet.">
        <title>Distinctive expansion of potential virulence genes in the genome of the oomycete fish pathogen Saprolegnia parasitica.</title>
        <authorList>
            <person name="Jiang R.H."/>
            <person name="de Bruijn I."/>
            <person name="Haas B.J."/>
            <person name="Belmonte R."/>
            <person name="Lobach L."/>
            <person name="Christie J."/>
            <person name="van den Ackerveken G."/>
            <person name="Bottin A."/>
            <person name="Bulone V."/>
            <person name="Diaz-Moreno S.M."/>
            <person name="Dumas B."/>
            <person name="Fan L."/>
            <person name="Gaulin E."/>
            <person name="Govers F."/>
            <person name="Grenville-Briggs L.J."/>
            <person name="Horner N.R."/>
            <person name="Levin J.Z."/>
            <person name="Mammella M."/>
            <person name="Meijer H.J."/>
            <person name="Morris P."/>
            <person name="Nusbaum C."/>
            <person name="Oome S."/>
            <person name="Phillips A.J."/>
            <person name="van Rooyen D."/>
            <person name="Rzeszutek E."/>
            <person name="Saraiva M."/>
            <person name="Secombes C.J."/>
            <person name="Seidl M.F."/>
            <person name="Snel B."/>
            <person name="Stassen J.H."/>
            <person name="Sykes S."/>
            <person name="Tripathy S."/>
            <person name="van den Berg H."/>
            <person name="Vega-Arreguin J.C."/>
            <person name="Wawra S."/>
            <person name="Young S.K."/>
            <person name="Zeng Q."/>
            <person name="Dieguez-Uribeondo J."/>
            <person name="Russ C."/>
            <person name="Tyler B.M."/>
            <person name="van West P."/>
        </authorList>
    </citation>
    <scope>NUCLEOTIDE SEQUENCE [LARGE SCALE GENOMIC DNA]</scope>
    <source>
        <strain evidence="2 3">CBS 223.65</strain>
    </source>
</reference>
<proteinExistence type="predicted"/>
<gene>
    <name evidence="2" type="ORF">SPRG_06731</name>
</gene>
<feature type="non-terminal residue" evidence="2">
    <location>
        <position position="129"/>
    </location>
</feature>
<feature type="compositionally biased region" description="Basic residues" evidence="1">
    <location>
        <begin position="60"/>
        <end position="74"/>
    </location>
</feature>
<dbReference type="EMBL" id="KK583211">
    <property type="protein sequence ID" value="KDO28492.1"/>
    <property type="molecule type" value="Genomic_DNA"/>
</dbReference>
<evidence type="ECO:0000313" key="3">
    <source>
        <dbReference type="Proteomes" id="UP000030745"/>
    </source>
</evidence>
<protein>
    <submittedName>
        <fullName evidence="2">Uncharacterized protein</fullName>
    </submittedName>
</protein>
<dbReference type="KEGG" id="spar:SPRG_06731"/>
<feature type="compositionally biased region" description="Basic and acidic residues" evidence="1">
    <location>
        <begin position="103"/>
        <end position="116"/>
    </location>
</feature>
<feature type="compositionally biased region" description="Low complexity" evidence="1">
    <location>
        <begin position="47"/>
        <end position="59"/>
    </location>
</feature>
<evidence type="ECO:0000256" key="1">
    <source>
        <dbReference type="SAM" id="MobiDB-lite"/>
    </source>
</evidence>
<dbReference type="AlphaFoldDB" id="A0A067CNU3"/>
<dbReference type="Proteomes" id="UP000030745">
    <property type="component" value="Unassembled WGS sequence"/>
</dbReference>
<dbReference type="VEuPathDB" id="FungiDB:SPRG_06731"/>
<evidence type="ECO:0000313" key="2">
    <source>
        <dbReference type="EMBL" id="KDO28492.1"/>
    </source>
</evidence>
<organism evidence="2 3">
    <name type="scientific">Saprolegnia parasitica (strain CBS 223.65)</name>
    <dbReference type="NCBI Taxonomy" id="695850"/>
    <lineage>
        <taxon>Eukaryota</taxon>
        <taxon>Sar</taxon>
        <taxon>Stramenopiles</taxon>
        <taxon>Oomycota</taxon>
        <taxon>Saprolegniomycetes</taxon>
        <taxon>Saprolegniales</taxon>
        <taxon>Saprolegniaceae</taxon>
        <taxon>Saprolegnia</taxon>
    </lineage>
</organism>
<accession>A0A067CNU3</accession>
<feature type="region of interest" description="Disordered" evidence="1">
    <location>
        <begin position="47"/>
        <end position="129"/>
    </location>
</feature>
<name>A0A067CNU3_SAPPC</name>